<sequence length="821" mass="92574">MILRLLLFALATLLVGPASALEQVTLQLKWKHQFQFAGYYAALEQGYYRQAGLDVVLREADSNNSDPVAAVLDGRADYGIGASDLVLERARGKPLVALAVIIQHSPLVLLTRADLDTAQDLKDKRVMLLPSETELFAYLAREGLARSQIKEVPHSFQWVDLIEGRVDALSGYSSDETFDLKASRFHFNQFSPRSLGIDFYGDTLFTSEAKLQARPLQVAAFRQASLDGWKYALEHPDEIIDLIQKRYSSRHSRAHLEFEAAELKRLMAADLVEIGQMKPGRWQHIAEVYQELGMIPTDYSLEGFLYDPTPPKAPGWMMPALLAFATLLLAMTIAVGYFAQLNRRLHQALAQRDEALRQSQESEEHYRLIADNSDDVIWLLDIDSRRFTYVSPSVHRLRGWTAEEVMAQSLDAALTPASATIISARLQEGMAGLARGDRSAQVSMTEVDQPHKDGRIIPTEVSTTLLTDAAGRVTRVLGVSRNITERRKLEAALRDNEERLRLALESTGDSVWDWNIQDGTAHYSDSWKSVLGYGPNELKNTVEAFFALVHPDDLPRVREELERHWRGETPNYRCEFRMQAKQDDWHWILGRGMVWTRSSEGAPLRMLGTHLDITERKLAEFAISQANTRLQAQLEEIQTLQARLADLAVRDGLTGLFNRRYLDETLEREVARARRDGHPLSVIMFDLDLFKNLNDSYGHRAGDHILKAVADILRTDTRAEDVACRYGGEEFLIVLPGMALDHACQRAETWRARFEASNFSFGNFTLHVTGSFGVAGYPDHGKTPDELTHAADSALYQAKHLGRNRVEFYGGEPIAFVTKLQ</sequence>
<dbReference type="FunFam" id="3.30.70.270:FF:000001">
    <property type="entry name" value="Diguanylate cyclase domain protein"/>
    <property type="match status" value="1"/>
</dbReference>
<dbReference type="SMART" id="SM00086">
    <property type="entry name" value="PAC"/>
    <property type="match status" value="2"/>
</dbReference>
<dbReference type="Pfam" id="PF00990">
    <property type="entry name" value="GGDEF"/>
    <property type="match status" value="1"/>
</dbReference>
<dbReference type="SMART" id="SM00267">
    <property type="entry name" value="GGDEF"/>
    <property type="match status" value="1"/>
</dbReference>
<name>A0A6S6Y0X7_9PROT</name>
<dbReference type="SUPFAM" id="SSF55073">
    <property type="entry name" value="Nucleotide cyclase"/>
    <property type="match status" value="1"/>
</dbReference>
<dbReference type="InterPro" id="IPR001610">
    <property type="entry name" value="PAC"/>
</dbReference>
<dbReference type="Gene3D" id="3.30.450.20">
    <property type="entry name" value="PAS domain"/>
    <property type="match status" value="2"/>
</dbReference>
<dbReference type="OrthoDB" id="9813903at2"/>
<dbReference type="PANTHER" id="PTHR46663">
    <property type="entry name" value="DIGUANYLATE CYCLASE DGCT-RELATED"/>
    <property type="match status" value="1"/>
</dbReference>
<keyword evidence="2" id="KW-1133">Transmembrane helix</keyword>
<keyword evidence="2" id="KW-0812">Transmembrane</keyword>
<evidence type="ECO:0000256" key="2">
    <source>
        <dbReference type="SAM" id="Phobius"/>
    </source>
</evidence>
<feature type="coiled-coil region" evidence="1">
    <location>
        <begin position="623"/>
        <end position="650"/>
    </location>
</feature>
<dbReference type="PROSITE" id="PS50113">
    <property type="entry name" value="PAC"/>
    <property type="match status" value="2"/>
</dbReference>
<dbReference type="AlphaFoldDB" id="A0A6S6Y0X7"/>
<dbReference type="EMBL" id="LR778301">
    <property type="protein sequence ID" value="CAB1368849.1"/>
    <property type="molecule type" value="Genomic_DNA"/>
</dbReference>
<feature type="signal peptide" evidence="3">
    <location>
        <begin position="1"/>
        <end position="20"/>
    </location>
</feature>
<dbReference type="GO" id="GO:0006355">
    <property type="term" value="P:regulation of DNA-templated transcription"/>
    <property type="evidence" value="ECO:0007669"/>
    <property type="project" value="InterPro"/>
</dbReference>
<dbReference type="InterPro" id="IPR000700">
    <property type="entry name" value="PAS-assoc_C"/>
</dbReference>
<dbReference type="Proteomes" id="UP000515733">
    <property type="component" value="Chromosome"/>
</dbReference>
<dbReference type="CDD" id="cd00130">
    <property type="entry name" value="PAS"/>
    <property type="match status" value="2"/>
</dbReference>
<feature type="chain" id="PRO_5035183915" evidence="3">
    <location>
        <begin position="21"/>
        <end position="821"/>
    </location>
</feature>
<dbReference type="Gene3D" id="3.30.70.270">
    <property type="match status" value="1"/>
</dbReference>
<dbReference type="InterPro" id="IPR052163">
    <property type="entry name" value="DGC-Regulatory_Protein"/>
</dbReference>
<dbReference type="Gene3D" id="3.40.190.10">
    <property type="entry name" value="Periplasmic binding protein-like II"/>
    <property type="match status" value="2"/>
</dbReference>
<dbReference type="InterPro" id="IPR015168">
    <property type="entry name" value="SsuA/THI5"/>
</dbReference>
<dbReference type="PANTHER" id="PTHR46663:SF4">
    <property type="entry name" value="DIGUANYLATE CYCLASE DGCT-RELATED"/>
    <property type="match status" value="1"/>
</dbReference>
<proteinExistence type="predicted"/>
<dbReference type="InterPro" id="IPR035965">
    <property type="entry name" value="PAS-like_dom_sf"/>
</dbReference>
<dbReference type="SMART" id="SM00091">
    <property type="entry name" value="PAS"/>
    <property type="match status" value="2"/>
</dbReference>
<evidence type="ECO:0000256" key="1">
    <source>
        <dbReference type="SAM" id="Coils"/>
    </source>
</evidence>
<gene>
    <name evidence="4" type="ORF">DENOEST_1684</name>
</gene>
<dbReference type="KEGG" id="doe:DENOEST_1684"/>
<dbReference type="PROSITE" id="PS50887">
    <property type="entry name" value="GGDEF"/>
    <property type="match status" value="1"/>
</dbReference>
<dbReference type="RefSeq" id="WP_145768889.1">
    <property type="nucleotide sequence ID" value="NZ_LR778301.1"/>
</dbReference>
<dbReference type="PROSITE" id="PS50112">
    <property type="entry name" value="PAS"/>
    <property type="match status" value="2"/>
</dbReference>
<protein>
    <submittedName>
        <fullName evidence="4">Diguanylate cyclase with PAS/PAC sensor</fullName>
    </submittedName>
</protein>
<dbReference type="SUPFAM" id="SSF53850">
    <property type="entry name" value="Periplasmic binding protein-like II"/>
    <property type="match status" value="1"/>
</dbReference>
<keyword evidence="3" id="KW-0732">Signal</keyword>
<dbReference type="NCBIfam" id="TIGR00229">
    <property type="entry name" value="sensory_box"/>
    <property type="match status" value="2"/>
</dbReference>
<dbReference type="NCBIfam" id="TIGR00254">
    <property type="entry name" value="GGDEF"/>
    <property type="match status" value="1"/>
</dbReference>
<dbReference type="SUPFAM" id="SSF55785">
    <property type="entry name" value="PYP-like sensor domain (PAS domain)"/>
    <property type="match status" value="2"/>
</dbReference>
<dbReference type="InterPro" id="IPR000160">
    <property type="entry name" value="GGDEF_dom"/>
</dbReference>
<feature type="coiled-coil region" evidence="1">
    <location>
        <begin position="338"/>
        <end position="365"/>
    </location>
</feature>
<evidence type="ECO:0000256" key="3">
    <source>
        <dbReference type="SAM" id="SignalP"/>
    </source>
</evidence>
<feature type="transmembrane region" description="Helical" evidence="2">
    <location>
        <begin position="316"/>
        <end position="339"/>
    </location>
</feature>
<dbReference type="InterPro" id="IPR013767">
    <property type="entry name" value="PAS_fold"/>
</dbReference>
<evidence type="ECO:0000313" key="5">
    <source>
        <dbReference type="Proteomes" id="UP000515733"/>
    </source>
</evidence>
<dbReference type="Pfam" id="PF09084">
    <property type="entry name" value="NMT1"/>
    <property type="match status" value="1"/>
</dbReference>
<keyword evidence="5" id="KW-1185">Reference proteome</keyword>
<dbReference type="Pfam" id="PF00989">
    <property type="entry name" value="PAS"/>
    <property type="match status" value="1"/>
</dbReference>
<reference evidence="4 5" key="1">
    <citation type="submission" date="2020-03" db="EMBL/GenBank/DDBJ databases">
        <authorList>
            <consortium name="Genoscope - CEA"/>
            <person name="William W."/>
        </authorList>
    </citation>
    <scope>NUCLEOTIDE SEQUENCE [LARGE SCALE GENOMIC DNA]</scope>
    <source>
        <strain evidence="5">DSM 16959</strain>
    </source>
</reference>
<accession>A0A6S6Y0X7</accession>
<dbReference type="InterPro" id="IPR000014">
    <property type="entry name" value="PAS"/>
</dbReference>
<dbReference type="CDD" id="cd01949">
    <property type="entry name" value="GGDEF"/>
    <property type="match status" value="1"/>
</dbReference>
<dbReference type="InterPro" id="IPR029787">
    <property type="entry name" value="Nucleotide_cyclase"/>
</dbReference>
<keyword evidence="1" id="KW-0175">Coiled coil</keyword>
<keyword evidence="2" id="KW-0472">Membrane</keyword>
<evidence type="ECO:0000313" key="4">
    <source>
        <dbReference type="EMBL" id="CAB1368849.1"/>
    </source>
</evidence>
<organism evidence="4 5">
    <name type="scientific">Denitratisoma oestradiolicum</name>
    <dbReference type="NCBI Taxonomy" id="311182"/>
    <lineage>
        <taxon>Bacteria</taxon>
        <taxon>Pseudomonadati</taxon>
        <taxon>Pseudomonadota</taxon>
        <taxon>Betaproteobacteria</taxon>
        <taxon>Nitrosomonadales</taxon>
        <taxon>Sterolibacteriaceae</taxon>
        <taxon>Denitratisoma</taxon>
    </lineage>
</organism>
<dbReference type="InterPro" id="IPR013655">
    <property type="entry name" value="PAS_fold_3"/>
</dbReference>
<dbReference type="GO" id="GO:0003824">
    <property type="term" value="F:catalytic activity"/>
    <property type="evidence" value="ECO:0007669"/>
    <property type="project" value="UniProtKB-ARBA"/>
</dbReference>
<dbReference type="InterPro" id="IPR043128">
    <property type="entry name" value="Rev_trsase/Diguanyl_cyclase"/>
</dbReference>
<dbReference type="Pfam" id="PF08447">
    <property type="entry name" value="PAS_3"/>
    <property type="match status" value="1"/>
</dbReference>